<keyword evidence="3" id="KW-0690">Ribosome biogenesis</keyword>
<dbReference type="PANTHER" id="PTHR13028">
    <property type="entry name" value="RRNA PROCESSING PROTEIN EBNA1-BINDING PROTEIN-RELATED"/>
    <property type="match status" value="1"/>
</dbReference>
<dbReference type="EMBL" id="BTGC01000003">
    <property type="protein sequence ID" value="GMM50839.1"/>
    <property type="molecule type" value="Genomic_DNA"/>
</dbReference>
<keyword evidence="8" id="KW-1185">Reference proteome</keyword>
<dbReference type="GO" id="GO:0030687">
    <property type="term" value="C:preribosome, large subunit precursor"/>
    <property type="evidence" value="ECO:0007669"/>
    <property type="project" value="TreeGrafter"/>
</dbReference>
<reference evidence="7 8" key="1">
    <citation type="journal article" date="2023" name="Elife">
        <title>Identification of key yeast species and microbe-microbe interactions impacting larval growth of Drosophila in the wild.</title>
        <authorList>
            <person name="Mure A."/>
            <person name="Sugiura Y."/>
            <person name="Maeda R."/>
            <person name="Honda K."/>
            <person name="Sakurai N."/>
            <person name="Takahashi Y."/>
            <person name="Watada M."/>
            <person name="Katoh T."/>
            <person name="Gotoh A."/>
            <person name="Gotoh Y."/>
            <person name="Taniguchi I."/>
            <person name="Nakamura K."/>
            <person name="Hayashi T."/>
            <person name="Katayama T."/>
            <person name="Uemura T."/>
            <person name="Hattori Y."/>
        </authorList>
    </citation>
    <scope>NUCLEOTIDE SEQUENCE [LARGE SCALE GENOMIC DNA]</scope>
    <source>
        <strain evidence="7 8">SB-73</strain>
    </source>
</reference>
<comment type="similarity">
    <text evidence="2">Belongs to the EBP2 family.</text>
</comment>
<dbReference type="AlphaFoldDB" id="A0AAV5RJV9"/>
<feature type="region of interest" description="Disordered" evidence="6">
    <location>
        <begin position="193"/>
        <end position="316"/>
    </location>
</feature>
<keyword evidence="4" id="KW-0175">Coiled coil</keyword>
<evidence type="ECO:0000256" key="1">
    <source>
        <dbReference type="ARBA" id="ARBA00004604"/>
    </source>
</evidence>
<evidence type="ECO:0000256" key="2">
    <source>
        <dbReference type="ARBA" id="ARBA00007336"/>
    </source>
</evidence>
<accession>A0AAV5RJV9</accession>
<comment type="caution">
    <text evidence="7">The sequence shown here is derived from an EMBL/GenBank/DDBJ whole genome shotgun (WGS) entry which is preliminary data.</text>
</comment>
<dbReference type="GO" id="GO:0006364">
    <property type="term" value="P:rRNA processing"/>
    <property type="evidence" value="ECO:0007669"/>
    <property type="project" value="TreeGrafter"/>
</dbReference>
<dbReference type="GO" id="GO:0042273">
    <property type="term" value="P:ribosomal large subunit biogenesis"/>
    <property type="evidence" value="ECO:0007669"/>
    <property type="project" value="TreeGrafter"/>
</dbReference>
<keyword evidence="5" id="KW-0539">Nucleus</keyword>
<feature type="region of interest" description="Disordered" evidence="6">
    <location>
        <begin position="1"/>
        <end position="76"/>
    </location>
</feature>
<dbReference type="Pfam" id="PF05890">
    <property type="entry name" value="Ebp2"/>
    <property type="match status" value="1"/>
</dbReference>
<feature type="compositionally biased region" description="Basic residues" evidence="6">
    <location>
        <begin position="270"/>
        <end position="296"/>
    </location>
</feature>
<evidence type="ECO:0000313" key="7">
    <source>
        <dbReference type="EMBL" id="GMM50839.1"/>
    </source>
</evidence>
<gene>
    <name evidence="7" type="ORF">DASB73_017970</name>
</gene>
<name>A0AAV5RJV9_STABA</name>
<dbReference type="PANTHER" id="PTHR13028:SF0">
    <property type="entry name" value="RRNA-PROCESSING PROTEIN EBP2-RELATED"/>
    <property type="match status" value="1"/>
</dbReference>
<dbReference type="GO" id="GO:0005730">
    <property type="term" value="C:nucleolus"/>
    <property type="evidence" value="ECO:0007669"/>
    <property type="project" value="UniProtKB-SubCell"/>
</dbReference>
<comment type="subcellular location">
    <subcellularLocation>
        <location evidence="1">Nucleus</location>
        <location evidence="1">Nucleolus</location>
    </subcellularLocation>
</comment>
<protein>
    <submittedName>
        <fullName evidence="7">Ebp2 protein</fullName>
    </submittedName>
</protein>
<feature type="compositionally biased region" description="Acidic residues" evidence="6">
    <location>
        <begin position="40"/>
        <end position="76"/>
    </location>
</feature>
<evidence type="ECO:0000256" key="5">
    <source>
        <dbReference type="ARBA" id="ARBA00023242"/>
    </source>
</evidence>
<feature type="compositionally biased region" description="Basic and acidic residues" evidence="6">
    <location>
        <begin position="193"/>
        <end position="229"/>
    </location>
</feature>
<dbReference type="Proteomes" id="UP001362899">
    <property type="component" value="Unassembled WGS sequence"/>
</dbReference>
<dbReference type="GO" id="GO:0034399">
    <property type="term" value="C:nuclear periphery"/>
    <property type="evidence" value="ECO:0007669"/>
    <property type="project" value="TreeGrafter"/>
</dbReference>
<evidence type="ECO:0000256" key="3">
    <source>
        <dbReference type="ARBA" id="ARBA00022517"/>
    </source>
</evidence>
<evidence type="ECO:0000313" key="8">
    <source>
        <dbReference type="Proteomes" id="UP001362899"/>
    </source>
</evidence>
<proteinExistence type="inferred from homology"/>
<feature type="compositionally biased region" description="Basic and acidic residues" evidence="6">
    <location>
        <begin position="257"/>
        <end position="269"/>
    </location>
</feature>
<sequence length="316" mass="36226">MGLRDSIKKLTNTLGISQESSASSSENEDIDLARLQESSSESDIESDDSSEEVDDEDQLEEEEEEEEDVALSEAEVDDDADVIPYQKMTINNIAAIQRSLKTIQLPASAKSSFIEHLSITASEPMVLKDIYDDTERELAFYKQALDAAKEARELAKRAGVPFSRPVDYFAEMVKSDEHMNRLKNKLIQDEKEKLGAQEARKQRELKKYGKKVQHEKLQQRQKDKREMLDKINGLKRKRKDMDASNNDEFDVQLEDAIGDKKKSRDDKFKLGNKAKQPNRKRLAKNSKYGSGHRRGDRKNTSESSMDMSGFRNKRRK</sequence>
<evidence type="ECO:0000256" key="4">
    <source>
        <dbReference type="ARBA" id="ARBA00023054"/>
    </source>
</evidence>
<evidence type="ECO:0000256" key="6">
    <source>
        <dbReference type="SAM" id="MobiDB-lite"/>
    </source>
</evidence>
<organism evidence="7 8">
    <name type="scientific">Starmerella bacillaris</name>
    <name type="common">Yeast</name>
    <name type="synonym">Candida zemplinina</name>
    <dbReference type="NCBI Taxonomy" id="1247836"/>
    <lineage>
        <taxon>Eukaryota</taxon>
        <taxon>Fungi</taxon>
        <taxon>Dikarya</taxon>
        <taxon>Ascomycota</taxon>
        <taxon>Saccharomycotina</taxon>
        <taxon>Dipodascomycetes</taxon>
        <taxon>Dipodascales</taxon>
        <taxon>Trichomonascaceae</taxon>
        <taxon>Starmerella</taxon>
    </lineage>
</organism>
<dbReference type="InterPro" id="IPR008610">
    <property type="entry name" value="Ebp2"/>
</dbReference>